<sequence>IEGPYSTPEYRKDFYVESALLMCRACRIVLNYKKKSVLDDHLISTKHQVAKIAANNSVQVQQNINVVRLSEREQMNLDLVQALTAVDIPLEKLDNDRLKEFFKKYCKFGKYCD</sequence>
<evidence type="ECO:0000313" key="1">
    <source>
        <dbReference type="EMBL" id="CAG8750578.1"/>
    </source>
</evidence>
<keyword evidence="2" id="KW-1185">Reference proteome</keyword>
<feature type="non-terminal residue" evidence="1">
    <location>
        <position position="1"/>
    </location>
</feature>
<name>A0ACA9QLD9_9GLOM</name>
<organism evidence="1 2">
    <name type="scientific">Dentiscutata heterogama</name>
    <dbReference type="NCBI Taxonomy" id="1316150"/>
    <lineage>
        <taxon>Eukaryota</taxon>
        <taxon>Fungi</taxon>
        <taxon>Fungi incertae sedis</taxon>
        <taxon>Mucoromycota</taxon>
        <taxon>Glomeromycotina</taxon>
        <taxon>Glomeromycetes</taxon>
        <taxon>Diversisporales</taxon>
        <taxon>Gigasporaceae</taxon>
        <taxon>Dentiscutata</taxon>
    </lineage>
</organism>
<dbReference type="Proteomes" id="UP000789702">
    <property type="component" value="Unassembled WGS sequence"/>
</dbReference>
<dbReference type="EMBL" id="CAJVPU010045941">
    <property type="protein sequence ID" value="CAG8750578.1"/>
    <property type="molecule type" value="Genomic_DNA"/>
</dbReference>
<evidence type="ECO:0000313" key="2">
    <source>
        <dbReference type="Proteomes" id="UP000789702"/>
    </source>
</evidence>
<reference evidence="1" key="1">
    <citation type="submission" date="2021-06" db="EMBL/GenBank/DDBJ databases">
        <authorList>
            <person name="Kallberg Y."/>
            <person name="Tangrot J."/>
            <person name="Rosling A."/>
        </authorList>
    </citation>
    <scope>NUCLEOTIDE SEQUENCE</scope>
    <source>
        <strain evidence="1">IL203A</strain>
    </source>
</reference>
<accession>A0ACA9QLD9</accession>
<gene>
    <name evidence="1" type="ORF">DHETER_LOCUS14611</name>
</gene>
<protein>
    <submittedName>
        <fullName evidence="1">6992_t:CDS:1</fullName>
    </submittedName>
</protein>
<proteinExistence type="predicted"/>
<comment type="caution">
    <text evidence="1">The sequence shown here is derived from an EMBL/GenBank/DDBJ whole genome shotgun (WGS) entry which is preliminary data.</text>
</comment>